<dbReference type="SMART" id="SM00382">
    <property type="entry name" value="AAA"/>
    <property type="match status" value="1"/>
</dbReference>
<dbReference type="Pfam" id="PF01471">
    <property type="entry name" value="PG_binding_1"/>
    <property type="match status" value="1"/>
</dbReference>
<comment type="caution">
    <text evidence="3">The sequence shown here is derived from an EMBL/GenBank/DDBJ whole genome shotgun (WGS) entry which is preliminary data.</text>
</comment>
<dbReference type="Gene3D" id="3.90.70.10">
    <property type="entry name" value="Cysteine proteinases"/>
    <property type="match status" value="1"/>
</dbReference>
<dbReference type="EMBL" id="AKGD01000001">
    <property type="protein sequence ID" value="EIT70403.1"/>
    <property type="molecule type" value="Genomic_DNA"/>
</dbReference>
<dbReference type="Pfam" id="PF13401">
    <property type="entry name" value="AAA_22"/>
    <property type="match status" value="1"/>
</dbReference>
<feature type="compositionally biased region" description="Low complexity" evidence="1">
    <location>
        <begin position="341"/>
        <end position="359"/>
    </location>
</feature>
<gene>
    <name evidence="3" type="ORF">WQQ_05400</name>
</gene>
<feature type="domain" description="AAA+ ATPase" evidence="2">
    <location>
        <begin position="42"/>
        <end position="197"/>
    </location>
</feature>
<dbReference type="InterPro" id="IPR036365">
    <property type="entry name" value="PGBD-like_sf"/>
</dbReference>
<accession>I8T9D2</accession>
<evidence type="ECO:0000256" key="1">
    <source>
        <dbReference type="SAM" id="MobiDB-lite"/>
    </source>
</evidence>
<dbReference type="InterPro" id="IPR049945">
    <property type="entry name" value="AAA_22"/>
</dbReference>
<dbReference type="GO" id="GO:0016887">
    <property type="term" value="F:ATP hydrolysis activity"/>
    <property type="evidence" value="ECO:0007669"/>
    <property type="project" value="InterPro"/>
</dbReference>
<name>I8T9D2_9GAMM</name>
<dbReference type="Proteomes" id="UP000003704">
    <property type="component" value="Unassembled WGS sequence"/>
</dbReference>
<evidence type="ECO:0000259" key="2">
    <source>
        <dbReference type="SMART" id="SM00382"/>
    </source>
</evidence>
<dbReference type="InterPro" id="IPR027417">
    <property type="entry name" value="P-loop_NTPase"/>
</dbReference>
<dbReference type="CDD" id="cd00009">
    <property type="entry name" value="AAA"/>
    <property type="match status" value="1"/>
</dbReference>
<dbReference type="STRING" id="1172194.WQQ_05400"/>
<evidence type="ECO:0000313" key="4">
    <source>
        <dbReference type="Proteomes" id="UP000003704"/>
    </source>
</evidence>
<dbReference type="PATRIC" id="fig|1172194.4.peg.516"/>
<dbReference type="InterPro" id="IPR002477">
    <property type="entry name" value="Peptidoglycan-bd-like"/>
</dbReference>
<sequence length="602" mass="65400">MYLSFFNLREMPFTITPDPAYLYLSPRHQEALGHLLYGTGQYGGFVQLTGEVGTGKTTIVRTLLEQKLDGVDVAMIHNPSQNEIEFVQSICDELGVDYAKAGPTPTLKQLGDALNVHLLAAHAAGKRTVVIIDEAQNLPRDVLEQVRLLTNLETHKEKLLRIMLIGQPELVDLLSRPDLRQLASRITARYHLMPLSEAETAEYIRHRLRVAGTTEELFPPAAIHEIHKATRGVPRLVNILCDRALLGAYSQGVRRVNPETVRRAAGESIGAVAGTGPSVERRRLKKPDWLQLPQSRLRWIETGLACVAVVISIALVYQTFFANRAAQPETSETSARHRKAAAAPEQAAAGGEQPQQQPATASGNSAPKSAASANEAGASDPQAQAAAGGVASAPAGADLTTLLQSSQTLPVVMSRLIRLWDRDTVLPSGANVCRELSQHKLECFKGNGEWADLRTLNRPALLSLTTGRGEQQHVLLRGLTATFASIETGRGTINVPLDQIDTLWTGEYLLLWRREISDNYLAQGSRGASVVWLRTRLAELDGKAPPNPVSDRFDTELAQQLKKFQSTHELQADGVLGVRTLIALGDHATDTPMLASPAASAP</sequence>
<dbReference type="RefSeq" id="WP_007183496.1">
    <property type="nucleotide sequence ID" value="NZ_AKGD01000001.1"/>
</dbReference>
<evidence type="ECO:0000313" key="3">
    <source>
        <dbReference type="EMBL" id="EIT70403.1"/>
    </source>
</evidence>
<dbReference type="InterPro" id="IPR048809">
    <property type="entry name" value="GspA_C39-like"/>
</dbReference>
<feature type="compositionally biased region" description="Low complexity" evidence="1">
    <location>
        <begin position="376"/>
        <end position="389"/>
    </location>
</feature>
<proteinExistence type="predicted"/>
<dbReference type="Pfam" id="PF21327">
    <property type="entry name" value="GspA_C39-like"/>
    <property type="match status" value="1"/>
</dbReference>
<keyword evidence="4" id="KW-1185">Reference proteome</keyword>
<dbReference type="PANTHER" id="PTHR35894:SF1">
    <property type="entry name" value="PHOSPHORIBULOKINASE _ URIDINE KINASE FAMILY"/>
    <property type="match status" value="1"/>
</dbReference>
<dbReference type="InterPro" id="IPR052026">
    <property type="entry name" value="ExeA_AAA_ATPase_DNA-bind"/>
</dbReference>
<organism evidence="3 4">
    <name type="scientific">Hydrocarboniphaga effusa AP103</name>
    <dbReference type="NCBI Taxonomy" id="1172194"/>
    <lineage>
        <taxon>Bacteria</taxon>
        <taxon>Pseudomonadati</taxon>
        <taxon>Pseudomonadota</taxon>
        <taxon>Gammaproteobacteria</taxon>
        <taxon>Nevskiales</taxon>
        <taxon>Nevskiaceae</taxon>
        <taxon>Hydrocarboniphaga</taxon>
    </lineage>
</organism>
<dbReference type="SUPFAM" id="SSF47090">
    <property type="entry name" value="PGBD-like"/>
    <property type="match status" value="1"/>
</dbReference>
<dbReference type="InterPro" id="IPR003593">
    <property type="entry name" value="AAA+_ATPase"/>
</dbReference>
<dbReference type="PANTHER" id="PTHR35894">
    <property type="entry name" value="GENERAL SECRETION PATHWAY PROTEIN A-RELATED"/>
    <property type="match status" value="1"/>
</dbReference>
<dbReference type="AlphaFoldDB" id="I8T9D2"/>
<reference evidence="3 4" key="1">
    <citation type="journal article" date="2012" name="J. Bacteriol.">
        <title>Genome Sequence of n-Alkane-Degrading Hydrocarboniphaga effusa Strain AP103T (ATCC BAA-332T).</title>
        <authorList>
            <person name="Chang H.K."/>
            <person name="Zylstra G.J."/>
            <person name="Chae J.C."/>
        </authorList>
    </citation>
    <scope>NUCLEOTIDE SEQUENCE [LARGE SCALE GENOMIC DNA]</scope>
    <source>
        <strain evidence="3 4">AP103</strain>
    </source>
</reference>
<feature type="region of interest" description="Disordered" evidence="1">
    <location>
        <begin position="328"/>
        <end position="389"/>
    </location>
</feature>
<dbReference type="Gene3D" id="1.10.101.10">
    <property type="entry name" value="PGBD-like superfamily/PGBD"/>
    <property type="match status" value="1"/>
</dbReference>
<dbReference type="SUPFAM" id="SSF52540">
    <property type="entry name" value="P-loop containing nucleoside triphosphate hydrolases"/>
    <property type="match status" value="1"/>
</dbReference>
<dbReference type="Gene3D" id="3.40.50.300">
    <property type="entry name" value="P-loop containing nucleotide triphosphate hydrolases"/>
    <property type="match status" value="1"/>
</dbReference>
<protein>
    <recommendedName>
        <fullName evidence="2">AAA+ ATPase domain-containing protein</fullName>
    </recommendedName>
</protein>
<dbReference type="OrthoDB" id="9780149at2"/>
<dbReference type="InterPro" id="IPR036366">
    <property type="entry name" value="PGBDSf"/>
</dbReference>